<dbReference type="InterPro" id="IPR003661">
    <property type="entry name" value="HisK_dim/P_dom"/>
</dbReference>
<accession>B8HRZ6</accession>
<evidence type="ECO:0000256" key="3">
    <source>
        <dbReference type="ARBA" id="ARBA00022553"/>
    </source>
</evidence>
<keyword evidence="5" id="KW-0902">Two-component regulatory system</keyword>
<dbReference type="PANTHER" id="PTHR43547">
    <property type="entry name" value="TWO-COMPONENT HISTIDINE KINASE"/>
    <property type="match status" value="1"/>
</dbReference>
<dbReference type="GO" id="GO:0000155">
    <property type="term" value="F:phosphorelay sensor kinase activity"/>
    <property type="evidence" value="ECO:0007669"/>
    <property type="project" value="InterPro"/>
</dbReference>
<dbReference type="eggNOG" id="COG2205">
    <property type="taxonomic scope" value="Bacteria"/>
</dbReference>
<evidence type="ECO:0000256" key="5">
    <source>
        <dbReference type="ARBA" id="ARBA00023012"/>
    </source>
</evidence>
<feature type="domain" description="Histidine kinase" evidence="6">
    <location>
        <begin position="250"/>
        <end position="479"/>
    </location>
</feature>
<proteinExistence type="predicted"/>
<sequence length="487" mass="53926">MQRSFPSVTIPFDGLDPTLLSGLSDLLAEQDCLGLEQTDRGDQYWQVTIAALTGLLAQELTHSPVITVDAIVPLQGVILSGPVPILSEESLVGHLSTWVFTPADLVCQLLPPSSPNLPQDRIRTTTIPLLPNDPLNQEQFCLILTCHWSVVVVRDSLTDQCRYSFDPQIVYQAWQVLHRRLLFSQPAAGTLLDHLLAAFPPREPHYKTLTQFSQRLLSAAISPTPSAVELPPRKRESIPPQRADVELLQALAHEIRTPLTTIKTLIHLLLKRADLSPEVFKRMQAIERECSEQIDRFSLIFKATELETTSPHPATLTPISLSEIFQEGIARWQKQAARYNLELEVLLPPQLPAVVSDPTLLDQVLTGLIEHVTHTLPIGSRLQVQVTLAGEQLKLQLCSQHDGSFDHGSFPSPSVTVTPNPRSPLKSLGQVLMLQPETGNLSLSLPVAKNLFHILGGKLTVRNHPHQGEILTIFLPLGREGNSYPSR</sequence>
<gene>
    <name evidence="7" type="ordered locus">Cyan7425_0260</name>
</gene>
<dbReference type="CDD" id="cd00082">
    <property type="entry name" value="HisKA"/>
    <property type="match status" value="1"/>
</dbReference>
<keyword evidence="4 7" id="KW-0418">Kinase</keyword>
<dbReference type="STRING" id="395961.Cyan7425_0260"/>
<evidence type="ECO:0000256" key="1">
    <source>
        <dbReference type="ARBA" id="ARBA00000085"/>
    </source>
</evidence>
<evidence type="ECO:0000259" key="6">
    <source>
        <dbReference type="PROSITE" id="PS50109"/>
    </source>
</evidence>
<dbReference type="OrthoDB" id="537027at2"/>
<dbReference type="PANTHER" id="PTHR43547:SF2">
    <property type="entry name" value="HYBRID SIGNAL TRANSDUCTION HISTIDINE KINASE C"/>
    <property type="match status" value="1"/>
</dbReference>
<keyword evidence="4 7" id="KW-0808">Transferase</keyword>
<dbReference type="InterPro" id="IPR036890">
    <property type="entry name" value="HATPase_C_sf"/>
</dbReference>
<comment type="catalytic activity">
    <reaction evidence="1">
        <text>ATP + protein L-histidine = ADP + protein N-phospho-L-histidine.</text>
        <dbReference type="EC" id="2.7.13.3"/>
    </reaction>
</comment>
<dbReference type="Pfam" id="PF00512">
    <property type="entry name" value="HisKA"/>
    <property type="match status" value="1"/>
</dbReference>
<dbReference type="EMBL" id="CP001344">
    <property type="protein sequence ID" value="ACL42655.1"/>
    <property type="molecule type" value="Genomic_DNA"/>
</dbReference>
<dbReference type="SMART" id="SM00388">
    <property type="entry name" value="HisKA"/>
    <property type="match status" value="1"/>
</dbReference>
<organism evidence="7">
    <name type="scientific">Cyanothece sp. (strain PCC 7425 / ATCC 29141)</name>
    <dbReference type="NCBI Taxonomy" id="395961"/>
    <lineage>
        <taxon>Bacteria</taxon>
        <taxon>Bacillati</taxon>
        <taxon>Cyanobacteriota</taxon>
        <taxon>Cyanophyceae</taxon>
        <taxon>Gomontiellales</taxon>
        <taxon>Cyanothecaceae</taxon>
        <taxon>Cyanothece</taxon>
    </lineage>
</organism>
<dbReference type="SUPFAM" id="SSF55874">
    <property type="entry name" value="ATPase domain of HSP90 chaperone/DNA topoisomerase II/histidine kinase"/>
    <property type="match status" value="1"/>
</dbReference>
<dbReference type="KEGG" id="cyn:Cyan7425_0260"/>
<dbReference type="Gene3D" id="3.30.565.10">
    <property type="entry name" value="Histidine kinase-like ATPase, C-terminal domain"/>
    <property type="match status" value="1"/>
</dbReference>
<protein>
    <recommendedName>
        <fullName evidence="2">histidine kinase</fullName>
        <ecNumber evidence="2">2.7.13.3</ecNumber>
    </recommendedName>
</protein>
<name>B8HRZ6_CYAP4</name>
<reference evidence="7" key="1">
    <citation type="submission" date="2009-01" db="EMBL/GenBank/DDBJ databases">
        <title>Complete sequence of chromosome Cyanothece sp. PCC 7425.</title>
        <authorList>
            <consortium name="US DOE Joint Genome Institute"/>
            <person name="Lucas S."/>
            <person name="Copeland A."/>
            <person name="Lapidus A."/>
            <person name="Glavina del Rio T."/>
            <person name="Dalin E."/>
            <person name="Tice H."/>
            <person name="Bruce D."/>
            <person name="Goodwin L."/>
            <person name="Pitluck S."/>
            <person name="Sims D."/>
            <person name="Meineke L."/>
            <person name="Brettin T."/>
            <person name="Detter J.C."/>
            <person name="Han C."/>
            <person name="Larimer F."/>
            <person name="Land M."/>
            <person name="Hauser L."/>
            <person name="Kyrpides N."/>
            <person name="Ovchinnikova G."/>
            <person name="Liberton M."/>
            <person name="Stoeckel J."/>
            <person name="Banerjee A."/>
            <person name="Singh A."/>
            <person name="Page L."/>
            <person name="Sato H."/>
            <person name="Zhao L."/>
            <person name="Sherman L."/>
            <person name="Pakrasi H."/>
            <person name="Richardson P."/>
        </authorList>
    </citation>
    <scope>NUCLEOTIDE SEQUENCE</scope>
    <source>
        <strain evidence="7">PCC 7425</strain>
    </source>
</reference>
<dbReference type="AlphaFoldDB" id="B8HRZ6"/>
<evidence type="ECO:0000256" key="4">
    <source>
        <dbReference type="ARBA" id="ARBA00022777"/>
    </source>
</evidence>
<dbReference type="Gene3D" id="1.10.287.130">
    <property type="match status" value="1"/>
</dbReference>
<dbReference type="HOGENOM" id="CLU_040649_0_0_3"/>
<dbReference type="EC" id="2.7.13.3" evidence="2"/>
<keyword evidence="3" id="KW-0597">Phosphoprotein</keyword>
<dbReference type="SUPFAM" id="SSF47384">
    <property type="entry name" value="Homodimeric domain of signal transducing histidine kinase"/>
    <property type="match status" value="1"/>
</dbReference>
<dbReference type="InterPro" id="IPR036097">
    <property type="entry name" value="HisK_dim/P_sf"/>
</dbReference>
<evidence type="ECO:0000313" key="7">
    <source>
        <dbReference type="EMBL" id="ACL42655.1"/>
    </source>
</evidence>
<evidence type="ECO:0000256" key="2">
    <source>
        <dbReference type="ARBA" id="ARBA00012438"/>
    </source>
</evidence>
<dbReference type="PROSITE" id="PS50109">
    <property type="entry name" value="HIS_KIN"/>
    <property type="match status" value="1"/>
</dbReference>
<dbReference type="InterPro" id="IPR005467">
    <property type="entry name" value="His_kinase_dom"/>
</dbReference>